<evidence type="ECO:0000256" key="7">
    <source>
        <dbReference type="HAMAP-Rule" id="MF_00227"/>
    </source>
</evidence>
<evidence type="ECO:0000256" key="3">
    <source>
        <dbReference type="ARBA" id="ARBA00022722"/>
    </source>
</evidence>
<keyword evidence="4 7" id="KW-0255">Endonuclease</keyword>
<sequence>MNQTVLASPAGFGFPVESRLTRPGDFTRVFQSGKRIHCGLLMAVAHLGETPRPRLGLAIAKRQIHRAHERNRIKRHARELFRENQGRLPGIDMVILAKAGADRLSAAELRSMMILLFDKVITRCAGS</sequence>
<dbReference type="Pfam" id="PF00825">
    <property type="entry name" value="Ribonuclease_P"/>
    <property type="match status" value="1"/>
</dbReference>
<dbReference type="GO" id="GO:0042781">
    <property type="term" value="F:3'-tRNA processing endoribonuclease activity"/>
    <property type="evidence" value="ECO:0007669"/>
    <property type="project" value="TreeGrafter"/>
</dbReference>
<dbReference type="InterPro" id="IPR014721">
    <property type="entry name" value="Ribsml_uS5_D2-typ_fold_subgr"/>
</dbReference>
<dbReference type="InterPro" id="IPR020539">
    <property type="entry name" value="RNase_P_CS"/>
</dbReference>
<comment type="catalytic activity">
    <reaction evidence="7">
        <text>Endonucleolytic cleavage of RNA, removing 5'-extranucleotides from tRNA precursor.</text>
        <dbReference type="EC" id="3.1.26.5"/>
    </reaction>
</comment>
<comment type="subunit">
    <text evidence="7">Consists of a catalytic RNA component (M1 or rnpB) and a protein subunit.</text>
</comment>
<evidence type="ECO:0000256" key="5">
    <source>
        <dbReference type="ARBA" id="ARBA00022801"/>
    </source>
</evidence>
<dbReference type="PANTHER" id="PTHR33992:SF1">
    <property type="entry name" value="RIBONUCLEASE P PROTEIN COMPONENT"/>
    <property type="match status" value="1"/>
</dbReference>
<keyword evidence="6 7" id="KW-0694">RNA-binding</keyword>
<dbReference type="KEGG" id="haz:A9404_09030"/>
<comment type="function">
    <text evidence="1 7">RNaseP catalyzes the removal of the 5'-leader sequence from pre-tRNA to produce the mature 5'-terminus. It can also cleave other RNA substrates such as 4.5S RNA. The protein component plays an auxiliary but essential role in vivo by binding to the 5'-leader sequence and broadening the substrate specificity of the ribozyme.</text>
</comment>
<evidence type="ECO:0000256" key="2">
    <source>
        <dbReference type="ARBA" id="ARBA00022694"/>
    </source>
</evidence>
<dbReference type="EMBL" id="CP016027">
    <property type="protein sequence ID" value="ANJ67511.1"/>
    <property type="molecule type" value="Genomic_DNA"/>
</dbReference>
<dbReference type="Gene3D" id="3.30.230.10">
    <property type="match status" value="1"/>
</dbReference>
<evidence type="ECO:0000313" key="9">
    <source>
        <dbReference type="EMBL" id="ANJ67511.1"/>
    </source>
</evidence>
<comment type="similarity">
    <text evidence="7">Belongs to the RnpA family.</text>
</comment>
<dbReference type="GO" id="GO:0004526">
    <property type="term" value="F:ribonuclease P activity"/>
    <property type="evidence" value="ECO:0007669"/>
    <property type="project" value="UniProtKB-UniRule"/>
</dbReference>
<dbReference type="HAMAP" id="MF_00227">
    <property type="entry name" value="RNase_P"/>
    <property type="match status" value="1"/>
</dbReference>
<dbReference type="GO" id="GO:0000049">
    <property type="term" value="F:tRNA binding"/>
    <property type="evidence" value="ECO:0007669"/>
    <property type="project" value="UniProtKB-UniRule"/>
</dbReference>
<organism evidence="9 10">
    <name type="scientific">Halothiobacillus diazotrophicus</name>
    <dbReference type="NCBI Taxonomy" id="1860122"/>
    <lineage>
        <taxon>Bacteria</taxon>
        <taxon>Pseudomonadati</taxon>
        <taxon>Pseudomonadota</taxon>
        <taxon>Gammaproteobacteria</taxon>
        <taxon>Chromatiales</taxon>
        <taxon>Halothiobacillaceae</taxon>
        <taxon>Halothiobacillus</taxon>
    </lineage>
</organism>
<keyword evidence="2 7" id="KW-0819">tRNA processing</keyword>
<evidence type="ECO:0000256" key="4">
    <source>
        <dbReference type="ARBA" id="ARBA00022759"/>
    </source>
</evidence>
<keyword evidence="3 7" id="KW-0540">Nuclease</keyword>
<proteinExistence type="inferred from homology"/>
<protein>
    <recommendedName>
        <fullName evidence="7 8">Ribonuclease P protein component</fullName>
        <shortName evidence="7">RNase P protein</shortName>
        <shortName evidence="7">RNaseP protein</shortName>
        <ecNumber evidence="7 8">3.1.26.5</ecNumber>
    </recommendedName>
    <alternativeName>
        <fullName evidence="7">Protein C5</fullName>
    </alternativeName>
</protein>
<dbReference type="OrthoDB" id="9796422at2"/>
<evidence type="ECO:0000256" key="1">
    <source>
        <dbReference type="ARBA" id="ARBA00002663"/>
    </source>
</evidence>
<evidence type="ECO:0000313" key="10">
    <source>
        <dbReference type="Proteomes" id="UP000078596"/>
    </source>
</evidence>
<keyword evidence="10" id="KW-1185">Reference proteome</keyword>
<dbReference type="PANTHER" id="PTHR33992">
    <property type="entry name" value="RIBONUCLEASE P PROTEIN COMPONENT"/>
    <property type="match status" value="1"/>
</dbReference>
<evidence type="ECO:0000256" key="6">
    <source>
        <dbReference type="ARBA" id="ARBA00022884"/>
    </source>
</evidence>
<dbReference type="InterPro" id="IPR020568">
    <property type="entry name" value="Ribosomal_Su5_D2-typ_SF"/>
</dbReference>
<keyword evidence="5 7" id="KW-0378">Hydrolase</keyword>
<dbReference type="PROSITE" id="PS00648">
    <property type="entry name" value="RIBONUCLEASE_P"/>
    <property type="match status" value="1"/>
</dbReference>
<gene>
    <name evidence="7" type="primary">rnpA</name>
    <name evidence="9" type="ORF">A9404_09030</name>
</gene>
<dbReference type="NCBIfam" id="TIGR00188">
    <property type="entry name" value="rnpA"/>
    <property type="match status" value="1"/>
</dbReference>
<dbReference type="InterPro" id="IPR000100">
    <property type="entry name" value="RNase_P"/>
</dbReference>
<dbReference type="RefSeq" id="WP_066100521.1">
    <property type="nucleotide sequence ID" value="NZ_CP016027.1"/>
</dbReference>
<dbReference type="AlphaFoldDB" id="A0A191ZHZ0"/>
<name>A0A191ZHZ0_9GAMM</name>
<accession>A0A191ZHZ0</accession>
<reference evidence="9 10" key="1">
    <citation type="submission" date="2016-06" db="EMBL/GenBank/DDBJ databases">
        <title>Insight into the functional genes involving in sulfur oxidation in Pearl River water.</title>
        <authorList>
            <person name="Luo J."/>
            <person name="Tan X."/>
            <person name="Lin W."/>
        </authorList>
    </citation>
    <scope>NUCLEOTIDE SEQUENCE [LARGE SCALE GENOMIC DNA]</scope>
    <source>
        <strain evidence="9 10">LS2</strain>
    </source>
</reference>
<dbReference type="EC" id="3.1.26.5" evidence="7 8"/>
<dbReference type="GO" id="GO:0001682">
    <property type="term" value="P:tRNA 5'-leader removal"/>
    <property type="evidence" value="ECO:0007669"/>
    <property type="project" value="UniProtKB-UniRule"/>
</dbReference>
<dbReference type="STRING" id="1860122.A9404_09030"/>
<evidence type="ECO:0000256" key="8">
    <source>
        <dbReference type="NCBIfam" id="TIGR00188"/>
    </source>
</evidence>
<dbReference type="GO" id="GO:0030677">
    <property type="term" value="C:ribonuclease P complex"/>
    <property type="evidence" value="ECO:0007669"/>
    <property type="project" value="TreeGrafter"/>
</dbReference>
<dbReference type="Proteomes" id="UP000078596">
    <property type="component" value="Chromosome"/>
</dbReference>
<dbReference type="SUPFAM" id="SSF54211">
    <property type="entry name" value="Ribosomal protein S5 domain 2-like"/>
    <property type="match status" value="1"/>
</dbReference>